<dbReference type="CDD" id="cd11062">
    <property type="entry name" value="CYP58-like"/>
    <property type="match status" value="1"/>
</dbReference>
<comment type="similarity">
    <text evidence="5">Belongs to the cytochrome P450 family.</text>
</comment>
<dbReference type="GO" id="GO:0016705">
    <property type="term" value="F:oxidoreductase activity, acting on paired donors, with incorporation or reduction of molecular oxygen"/>
    <property type="evidence" value="ECO:0007669"/>
    <property type="project" value="InterPro"/>
</dbReference>
<accession>A0A3N4HP27</accession>
<dbReference type="GO" id="GO:0004497">
    <property type="term" value="F:monooxygenase activity"/>
    <property type="evidence" value="ECO:0007669"/>
    <property type="project" value="UniProtKB-KW"/>
</dbReference>
<dbReference type="EMBL" id="ML119782">
    <property type="protein sequence ID" value="RPA74716.1"/>
    <property type="molecule type" value="Genomic_DNA"/>
</dbReference>
<evidence type="ECO:0000256" key="4">
    <source>
        <dbReference type="PIRSR" id="PIRSR602401-1"/>
    </source>
</evidence>
<dbReference type="Pfam" id="PF00067">
    <property type="entry name" value="p450"/>
    <property type="match status" value="1"/>
</dbReference>
<name>A0A3N4HP27_ASCIM</name>
<gene>
    <name evidence="7" type="ORF">BJ508DRAFT_380448</name>
</gene>
<keyword evidence="3 4" id="KW-0408">Iron</keyword>
<dbReference type="PRINTS" id="PR00463">
    <property type="entry name" value="EP450I"/>
</dbReference>
<keyword evidence="5" id="KW-0560">Oxidoreductase</keyword>
<evidence type="ECO:0000256" key="1">
    <source>
        <dbReference type="ARBA" id="ARBA00001971"/>
    </source>
</evidence>
<dbReference type="InterPro" id="IPR002401">
    <property type="entry name" value="Cyt_P450_E_grp-I"/>
</dbReference>
<evidence type="ECO:0000256" key="5">
    <source>
        <dbReference type="RuleBase" id="RU000461"/>
    </source>
</evidence>
<dbReference type="STRING" id="1160509.A0A3N4HP27"/>
<dbReference type="AlphaFoldDB" id="A0A3N4HP27"/>
<keyword evidence="6" id="KW-0472">Membrane</keyword>
<evidence type="ECO:0000256" key="3">
    <source>
        <dbReference type="ARBA" id="ARBA00023004"/>
    </source>
</evidence>
<protein>
    <submittedName>
        <fullName evidence="7">Cytochrome P450</fullName>
    </submittedName>
</protein>
<evidence type="ECO:0000256" key="2">
    <source>
        <dbReference type="ARBA" id="ARBA00022723"/>
    </source>
</evidence>
<sequence>MAVELAKEILQAYQLGRDHLGITLLSAFIAWRIWLIIYRLYFHPLAQIGVPGPFLAKITSLYEFYYDYLCRPNGQLQFHVGDVLHPKYGEIVRISPDKVRINNLEAYRKIHSVGSKFTKDPAFYSSFGIASSSAFMVDQKDHRIRRNLMNHPLSKKEVAKLEPLMRETTQILVKSIDEAIVKGGTGFLVFELHRDMRAISSDLIMVYAYGESYDLIRTKGFNKPHPMLDMGDASNENIPFMKYLPVSKYVKSDFATKVIDWFLPFTGAGESFKTQQRVFERVKKLRSRLKAGLKPLLPGDPITLFSELIDAIEDDNVLAEESLLVYFAGLDTAAFALARACYFLAKDKALQNRLLENIRSIWPDPTTPIPHYQEFERLPYFSAFLKEVFRLSYGVTGTLPRLVPPGGAKLGDYFFPEGTRVETSCYTIHHHPKLWGSPEESHRFDPERWLRADSKELEKWIVNFGYGSRSCVGIYFATMEVILVLCTMVNNYEIELGETLEKEGMIWVDKWLPINRNKWEVKLRKRSDNESS</sequence>
<keyword evidence="5" id="KW-0503">Monooxygenase</keyword>
<feature type="transmembrane region" description="Helical" evidence="6">
    <location>
        <begin position="20"/>
        <end position="41"/>
    </location>
</feature>
<evidence type="ECO:0000313" key="7">
    <source>
        <dbReference type="EMBL" id="RPA74716.1"/>
    </source>
</evidence>
<keyword evidence="4 5" id="KW-0349">Heme</keyword>
<keyword evidence="2 4" id="KW-0479">Metal-binding</keyword>
<dbReference type="Proteomes" id="UP000275078">
    <property type="component" value="Unassembled WGS sequence"/>
</dbReference>
<feature type="binding site" description="axial binding residue" evidence="4">
    <location>
        <position position="471"/>
    </location>
    <ligand>
        <name>heme</name>
        <dbReference type="ChEBI" id="CHEBI:30413"/>
    </ligand>
    <ligandPart>
        <name>Fe</name>
        <dbReference type="ChEBI" id="CHEBI:18248"/>
    </ligandPart>
</feature>
<dbReference type="GO" id="GO:0020037">
    <property type="term" value="F:heme binding"/>
    <property type="evidence" value="ECO:0007669"/>
    <property type="project" value="InterPro"/>
</dbReference>
<dbReference type="OrthoDB" id="3945418at2759"/>
<dbReference type="Gene3D" id="1.10.630.10">
    <property type="entry name" value="Cytochrome P450"/>
    <property type="match status" value="1"/>
</dbReference>
<dbReference type="InterPro" id="IPR017972">
    <property type="entry name" value="Cyt_P450_CS"/>
</dbReference>
<dbReference type="SUPFAM" id="SSF48264">
    <property type="entry name" value="Cytochrome P450"/>
    <property type="match status" value="1"/>
</dbReference>
<dbReference type="InterPro" id="IPR036396">
    <property type="entry name" value="Cyt_P450_sf"/>
</dbReference>
<keyword evidence="6" id="KW-0812">Transmembrane</keyword>
<evidence type="ECO:0000313" key="8">
    <source>
        <dbReference type="Proteomes" id="UP000275078"/>
    </source>
</evidence>
<reference evidence="7 8" key="1">
    <citation type="journal article" date="2018" name="Nat. Ecol. Evol.">
        <title>Pezizomycetes genomes reveal the molecular basis of ectomycorrhizal truffle lifestyle.</title>
        <authorList>
            <person name="Murat C."/>
            <person name="Payen T."/>
            <person name="Noel B."/>
            <person name="Kuo A."/>
            <person name="Morin E."/>
            <person name="Chen J."/>
            <person name="Kohler A."/>
            <person name="Krizsan K."/>
            <person name="Balestrini R."/>
            <person name="Da Silva C."/>
            <person name="Montanini B."/>
            <person name="Hainaut M."/>
            <person name="Levati E."/>
            <person name="Barry K.W."/>
            <person name="Belfiori B."/>
            <person name="Cichocki N."/>
            <person name="Clum A."/>
            <person name="Dockter R.B."/>
            <person name="Fauchery L."/>
            <person name="Guy J."/>
            <person name="Iotti M."/>
            <person name="Le Tacon F."/>
            <person name="Lindquist E.A."/>
            <person name="Lipzen A."/>
            <person name="Malagnac F."/>
            <person name="Mello A."/>
            <person name="Molinier V."/>
            <person name="Miyauchi S."/>
            <person name="Poulain J."/>
            <person name="Riccioni C."/>
            <person name="Rubini A."/>
            <person name="Sitrit Y."/>
            <person name="Splivallo R."/>
            <person name="Traeger S."/>
            <person name="Wang M."/>
            <person name="Zifcakova L."/>
            <person name="Wipf D."/>
            <person name="Zambonelli A."/>
            <person name="Paolocci F."/>
            <person name="Nowrousian M."/>
            <person name="Ottonello S."/>
            <person name="Baldrian P."/>
            <person name="Spatafora J.W."/>
            <person name="Henrissat B."/>
            <person name="Nagy L.G."/>
            <person name="Aury J.M."/>
            <person name="Wincker P."/>
            <person name="Grigoriev I.V."/>
            <person name="Bonfante P."/>
            <person name="Martin F.M."/>
        </authorList>
    </citation>
    <scope>NUCLEOTIDE SEQUENCE [LARGE SCALE GENOMIC DNA]</scope>
    <source>
        <strain evidence="7 8">RN42</strain>
    </source>
</reference>
<comment type="cofactor">
    <cofactor evidence="1 4">
        <name>heme</name>
        <dbReference type="ChEBI" id="CHEBI:30413"/>
    </cofactor>
</comment>
<dbReference type="PROSITE" id="PS00086">
    <property type="entry name" value="CYTOCHROME_P450"/>
    <property type="match status" value="1"/>
</dbReference>
<dbReference type="PANTHER" id="PTHR24305">
    <property type="entry name" value="CYTOCHROME P450"/>
    <property type="match status" value="1"/>
</dbReference>
<dbReference type="InterPro" id="IPR001128">
    <property type="entry name" value="Cyt_P450"/>
</dbReference>
<keyword evidence="8" id="KW-1185">Reference proteome</keyword>
<evidence type="ECO:0000256" key="6">
    <source>
        <dbReference type="SAM" id="Phobius"/>
    </source>
</evidence>
<dbReference type="PANTHER" id="PTHR24305:SF152">
    <property type="entry name" value="P450, PUTATIVE (EUROFUNG)-RELATED"/>
    <property type="match status" value="1"/>
</dbReference>
<proteinExistence type="inferred from homology"/>
<organism evidence="7 8">
    <name type="scientific">Ascobolus immersus RN42</name>
    <dbReference type="NCBI Taxonomy" id="1160509"/>
    <lineage>
        <taxon>Eukaryota</taxon>
        <taxon>Fungi</taxon>
        <taxon>Dikarya</taxon>
        <taxon>Ascomycota</taxon>
        <taxon>Pezizomycotina</taxon>
        <taxon>Pezizomycetes</taxon>
        <taxon>Pezizales</taxon>
        <taxon>Ascobolaceae</taxon>
        <taxon>Ascobolus</taxon>
    </lineage>
</organism>
<dbReference type="PRINTS" id="PR00385">
    <property type="entry name" value="P450"/>
</dbReference>
<keyword evidence="6" id="KW-1133">Transmembrane helix</keyword>
<dbReference type="GO" id="GO:0005506">
    <property type="term" value="F:iron ion binding"/>
    <property type="evidence" value="ECO:0007669"/>
    <property type="project" value="InterPro"/>
</dbReference>
<dbReference type="InterPro" id="IPR050121">
    <property type="entry name" value="Cytochrome_P450_monoxygenase"/>
</dbReference>